<keyword evidence="3 5" id="KW-0863">Zinc-finger</keyword>
<dbReference type="Gene3D" id="3.30.160.60">
    <property type="entry name" value="Classic Zinc Finger"/>
    <property type="match status" value="1"/>
</dbReference>
<dbReference type="PANTHER" id="PTHR24408:SF64">
    <property type="entry name" value="LINKING IMMUNITY AND METABOLISM-RELATED"/>
    <property type="match status" value="1"/>
</dbReference>
<proteinExistence type="predicted"/>
<dbReference type="SUPFAM" id="SSF57667">
    <property type="entry name" value="beta-beta-alpha zinc fingers"/>
    <property type="match status" value="1"/>
</dbReference>
<evidence type="ECO:0000256" key="2">
    <source>
        <dbReference type="ARBA" id="ARBA00022737"/>
    </source>
</evidence>
<gene>
    <name evidence="9" type="primary">Lime</name>
</gene>
<dbReference type="Pfam" id="PF13912">
    <property type="entry name" value="zf-C2H2_6"/>
    <property type="match status" value="2"/>
</dbReference>
<dbReference type="CTD" id="36023"/>
<evidence type="ECO:0000256" key="4">
    <source>
        <dbReference type="ARBA" id="ARBA00022833"/>
    </source>
</evidence>
<evidence type="ECO:0000313" key="9">
    <source>
        <dbReference type="RefSeq" id="XP_016929194.2"/>
    </source>
</evidence>
<dbReference type="SMART" id="SM00355">
    <property type="entry name" value="ZnF_C2H2"/>
    <property type="match status" value="3"/>
</dbReference>
<feature type="domain" description="C2H2-type" evidence="7">
    <location>
        <begin position="323"/>
        <end position="351"/>
    </location>
</feature>
<name>A0AB39Z6H5_DROSZ</name>
<keyword evidence="8" id="KW-1185">Reference proteome</keyword>
<feature type="compositionally biased region" description="Low complexity" evidence="6">
    <location>
        <begin position="196"/>
        <end position="205"/>
    </location>
</feature>
<dbReference type="PROSITE" id="PS50157">
    <property type="entry name" value="ZINC_FINGER_C2H2_2"/>
    <property type="match status" value="3"/>
</dbReference>
<evidence type="ECO:0000256" key="5">
    <source>
        <dbReference type="PROSITE-ProRule" id="PRU00042"/>
    </source>
</evidence>
<evidence type="ECO:0000259" key="7">
    <source>
        <dbReference type="PROSITE" id="PS50157"/>
    </source>
</evidence>
<dbReference type="PROSITE" id="PS00028">
    <property type="entry name" value="ZINC_FINGER_C2H2_1"/>
    <property type="match status" value="3"/>
</dbReference>
<dbReference type="AlphaFoldDB" id="A0AB39Z6H5"/>
<dbReference type="InterPro" id="IPR013087">
    <property type="entry name" value="Znf_C2H2_type"/>
</dbReference>
<accession>A0AB39Z6H5</accession>
<dbReference type="GO" id="GO:0000981">
    <property type="term" value="F:DNA-binding transcription factor activity, RNA polymerase II-specific"/>
    <property type="evidence" value="ECO:0007669"/>
    <property type="project" value="TreeGrafter"/>
</dbReference>
<feature type="region of interest" description="Disordered" evidence="6">
    <location>
        <begin position="249"/>
        <end position="300"/>
    </location>
</feature>
<dbReference type="GO" id="GO:0008270">
    <property type="term" value="F:zinc ion binding"/>
    <property type="evidence" value="ECO:0007669"/>
    <property type="project" value="UniProtKB-KW"/>
</dbReference>
<feature type="region of interest" description="Disordered" evidence="6">
    <location>
        <begin position="391"/>
        <end position="428"/>
    </location>
</feature>
<protein>
    <submittedName>
        <fullName evidence="9">Uncharacterized protein Lime</fullName>
    </submittedName>
</protein>
<reference evidence="9" key="1">
    <citation type="submission" date="2025-08" db="UniProtKB">
        <authorList>
            <consortium name="RefSeq"/>
        </authorList>
    </citation>
    <scope>IDENTIFICATION</scope>
</reference>
<dbReference type="GeneID" id="108009393"/>
<dbReference type="InterPro" id="IPR036236">
    <property type="entry name" value="Znf_C2H2_sf"/>
</dbReference>
<feature type="domain" description="C2H2-type" evidence="7">
    <location>
        <begin position="364"/>
        <end position="392"/>
    </location>
</feature>
<evidence type="ECO:0000256" key="6">
    <source>
        <dbReference type="SAM" id="MobiDB-lite"/>
    </source>
</evidence>
<keyword evidence="2" id="KW-0677">Repeat</keyword>
<keyword evidence="4" id="KW-0862">Zinc</keyword>
<feature type="compositionally biased region" description="Low complexity" evidence="6">
    <location>
        <begin position="258"/>
        <end position="275"/>
    </location>
</feature>
<dbReference type="Proteomes" id="UP001652628">
    <property type="component" value="Chromosome 2R"/>
</dbReference>
<dbReference type="RefSeq" id="XP_016929194.2">
    <property type="nucleotide sequence ID" value="XM_017073705.4"/>
</dbReference>
<feature type="compositionally biased region" description="Low complexity" evidence="6">
    <location>
        <begin position="285"/>
        <end position="298"/>
    </location>
</feature>
<evidence type="ECO:0000256" key="1">
    <source>
        <dbReference type="ARBA" id="ARBA00022723"/>
    </source>
</evidence>
<feature type="compositionally biased region" description="Low complexity" evidence="6">
    <location>
        <begin position="398"/>
        <end position="423"/>
    </location>
</feature>
<organism evidence="8 9">
    <name type="scientific">Drosophila suzukii</name>
    <name type="common">Spotted-wing drosophila fruit fly</name>
    <dbReference type="NCBI Taxonomy" id="28584"/>
    <lineage>
        <taxon>Eukaryota</taxon>
        <taxon>Metazoa</taxon>
        <taxon>Ecdysozoa</taxon>
        <taxon>Arthropoda</taxon>
        <taxon>Hexapoda</taxon>
        <taxon>Insecta</taxon>
        <taxon>Pterygota</taxon>
        <taxon>Neoptera</taxon>
        <taxon>Endopterygota</taxon>
        <taxon>Diptera</taxon>
        <taxon>Brachycera</taxon>
        <taxon>Muscomorpha</taxon>
        <taxon>Ephydroidea</taxon>
        <taxon>Drosophilidae</taxon>
        <taxon>Drosophila</taxon>
        <taxon>Sophophora</taxon>
    </lineage>
</organism>
<dbReference type="PANTHER" id="PTHR24408">
    <property type="entry name" value="ZINC FINGER PROTEIN"/>
    <property type="match status" value="1"/>
</dbReference>
<feature type="domain" description="C2H2-type" evidence="7">
    <location>
        <begin position="79"/>
        <end position="106"/>
    </location>
</feature>
<evidence type="ECO:0000256" key="3">
    <source>
        <dbReference type="ARBA" id="ARBA00022771"/>
    </source>
</evidence>
<sequence length="498" mass="56034">MPPESDSDVEIIETESFDCRNHHRRPETLRFPAKMFAPIPPGIPSPPFSPSDPMDMPLLKEALAHNGHLNVPEGFVLCIPCYLCKQPFNDYESLKEHLIQHAAEITSWNTSRAQAQEPQPPPMMKPYVHPVNQPFVHPIEQPMFHPIHQGMGHQLQFHMPMNFGHQPPLDLYSPPLEPPMAYPMPPAHHHPNQIQPPIHYPIQQPLEFPGPGPGARHLPMPSQFPQEMPVQRQVLRSLLKNPLFPHETHNLFAPETASPPVEKPPVLVKPKSPDSSPAPTPSPAPVSAAAPAPDPVSVITKPRSPVLIKPKVPRQSTYLRGQFECDWCGKRLSSRQSLRYHENHFHAEEELPESAIGKEVQKQHRCPTCKKRYKRRTFLLMHMKVKHGIVRSAKSVSETESPSAADAPAPLAEVPVSVSTKSSPTEEPKKEIWSTQIYNAVAAAKYNPASERADKYLSAPRQQTEILESGFKTTPKRTYPLRSPFFNPDLWLGCDAYL</sequence>
<dbReference type="GO" id="GO:0043565">
    <property type="term" value="F:sequence-specific DNA binding"/>
    <property type="evidence" value="ECO:0007669"/>
    <property type="project" value="TreeGrafter"/>
</dbReference>
<feature type="region of interest" description="Disordered" evidence="6">
    <location>
        <begin position="196"/>
        <end position="219"/>
    </location>
</feature>
<evidence type="ECO:0000313" key="8">
    <source>
        <dbReference type="Proteomes" id="UP001652628"/>
    </source>
</evidence>
<dbReference type="GO" id="GO:0005634">
    <property type="term" value="C:nucleus"/>
    <property type="evidence" value="ECO:0007669"/>
    <property type="project" value="TreeGrafter"/>
</dbReference>
<keyword evidence="1" id="KW-0479">Metal-binding</keyword>